<evidence type="ECO:0000313" key="10">
    <source>
        <dbReference type="Proteomes" id="UP000595847"/>
    </source>
</evidence>
<dbReference type="InterPro" id="IPR020846">
    <property type="entry name" value="MFS_dom"/>
</dbReference>
<evidence type="ECO:0000256" key="4">
    <source>
        <dbReference type="ARBA" id="ARBA00022989"/>
    </source>
</evidence>
<dbReference type="GO" id="GO:0005886">
    <property type="term" value="C:plasma membrane"/>
    <property type="evidence" value="ECO:0007669"/>
    <property type="project" value="UniProtKB-SubCell"/>
</dbReference>
<evidence type="ECO:0000256" key="5">
    <source>
        <dbReference type="ARBA" id="ARBA00023136"/>
    </source>
</evidence>
<sequence length="458" mass="49537">MNGIHIIFITHIIANSLHTNGKGESFVNDQVETGGKVEESKSTRIKTLVGSILGYAADGLDMLLLSFVLVFVIKEFGLTPGQAGNLTLYTTIGTLVGSYLFGFLADMYGRIRIFSITILLYSVATALIYFATDYSHLAILRFLVGMGVGGEFGIGMAVVSETWSKNKRAKATSGVALGWQLGVLSASVLAAVVVPTMGWRAVFLFGLLPAALAAYVRFGLKEPEIWKSKNEYKKYLQSKAASGTLTPDEEAALKKMSGFPLTKLFESKKLTIATIGLTIMSFIQNFGYYGIFSWMPTVLSQKYGYTLAKASGWMLISTVGMLIGIMVFGILADRIGRKKTFSIYYIGGTIFCILYFFVFKDEAMLLWGSALLGFFVNGMMGGFGAVLAEAYPAEARSTAENFIFGTGRGLAGFGPAIIGAMSVGGNIMGAMSLVFLIYPIGLLVMWTMVPETKDIDLD</sequence>
<evidence type="ECO:0000313" key="11">
    <source>
        <dbReference type="Proteomes" id="UP000677234"/>
    </source>
</evidence>
<evidence type="ECO:0000256" key="1">
    <source>
        <dbReference type="ARBA" id="ARBA00004651"/>
    </source>
</evidence>
<feature type="transmembrane region" description="Helical" evidence="6">
    <location>
        <begin position="365"/>
        <end position="390"/>
    </location>
</feature>
<gene>
    <name evidence="8" type="ORF">JD108_08880</name>
    <name evidence="9" type="ORF">KDJ56_08560</name>
</gene>
<dbReference type="Proteomes" id="UP000677234">
    <property type="component" value="Chromosome"/>
</dbReference>
<feature type="transmembrane region" description="Helical" evidence="6">
    <location>
        <begin position="402"/>
        <end position="421"/>
    </location>
</feature>
<evidence type="ECO:0000256" key="2">
    <source>
        <dbReference type="ARBA" id="ARBA00022448"/>
    </source>
</evidence>
<comment type="subcellular location">
    <subcellularLocation>
        <location evidence="1">Cell membrane</location>
        <topology evidence="1">Multi-pass membrane protein</topology>
    </subcellularLocation>
</comment>
<keyword evidence="11" id="KW-1185">Reference proteome</keyword>
<feature type="transmembrane region" description="Helical" evidence="6">
    <location>
        <begin position="52"/>
        <end position="74"/>
    </location>
</feature>
<dbReference type="EMBL" id="CP073708">
    <property type="protein sequence ID" value="QUO42987.1"/>
    <property type="molecule type" value="Genomic_DNA"/>
</dbReference>
<evidence type="ECO:0000313" key="8">
    <source>
        <dbReference type="EMBL" id="QQE75961.1"/>
    </source>
</evidence>
<dbReference type="KEGG" id="bcop:JD108_08880"/>
<feature type="transmembrane region" description="Helical" evidence="6">
    <location>
        <begin position="427"/>
        <end position="449"/>
    </location>
</feature>
<dbReference type="InterPro" id="IPR011701">
    <property type="entry name" value="MFS"/>
</dbReference>
<proteinExistence type="predicted"/>
<dbReference type="GO" id="GO:0046943">
    <property type="term" value="F:carboxylic acid transmembrane transporter activity"/>
    <property type="evidence" value="ECO:0007669"/>
    <property type="project" value="TreeGrafter"/>
</dbReference>
<feature type="transmembrane region" description="Helical" evidence="6">
    <location>
        <begin position="138"/>
        <end position="159"/>
    </location>
</feature>
<name>A0A7T5JQB3_9BACL</name>
<reference evidence="8 10" key="1">
    <citation type="submission" date="2020-12" db="EMBL/GenBank/DDBJ databases">
        <title>strain FJAT-54423T represents a novel species of the genus Brevibacillus.</title>
        <authorList>
            <person name="Tang R."/>
        </authorList>
    </citation>
    <scope>NUCLEOTIDE SEQUENCE [LARGE SCALE GENOMIC DNA]</scope>
    <source>
        <strain evidence="8 10">FJAT-54423</strain>
    </source>
</reference>
<organism evidence="8 10">
    <name type="scientific">Brevibacillus composti</name>
    <dbReference type="NCBI Taxonomy" id="2796470"/>
    <lineage>
        <taxon>Bacteria</taxon>
        <taxon>Bacillati</taxon>
        <taxon>Bacillota</taxon>
        <taxon>Bacilli</taxon>
        <taxon>Bacillales</taxon>
        <taxon>Paenibacillaceae</taxon>
        <taxon>Brevibacillus</taxon>
    </lineage>
</organism>
<feature type="transmembrane region" description="Helical" evidence="6">
    <location>
        <begin position="111"/>
        <end position="132"/>
    </location>
</feature>
<keyword evidence="2" id="KW-0813">Transport</keyword>
<keyword evidence="3 6" id="KW-0812">Transmembrane</keyword>
<evidence type="ECO:0000259" key="7">
    <source>
        <dbReference type="PROSITE" id="PS50850"/>
    </source>
</evidence>
<evidence type="ECO:0000256" key="3">
    <source>
        <dbReference type="ARBA" id="ARBA00022692"/>
    </source>
</evidence>
<dbReference type="PANTHER" id="PTHR23508">
    <property type="entry name" value="CARBOXYLIC ACID TRANSPORTER PROTEIN HOMOLOG"/>
    <property type="match status" value="1"/>
</dbReference>
<feature type="transmembrane region" description="Helical" evidence="6">
    <location>
        <begin position="199"/>
        <end position="220"/>
    </location>
</feature>
<feature type="transmembrane region" description="Helical" evidence="6">
    <location>
        <begin position="311"/>
        <end position="331"/>
    </location>
</feature>
<dbReference type="Pfam" id="PF07690">
    <property type="entry name" value="MFS_1"/>
    <property type="match status" value="1"/>
</dbReference>
<dbReference type="SUPFAM" id="SSF103473">
    <property type="entry name" value="MFS general substrate transporter"/>
    <property type="match status" value="1"/>
</dbReference>
<keyword evidence="4 6" id="KW-1133">Transmembrane helix</keyword>
<evidence type="ECO:0000313" key="9">
    <source>
        <dbReference type="EMBL" id="QUO42987.1"/>
    </source>
</evidence>
<dbReference type="EMBL" id="CP066308">
    <property type="protein sequence ID" value="QQE75961.1"/>
    <property type="molecule type" value="Genomic_DNA"/>
</dbReference>
<dbReference type="PANTHER" id="PTHR23508:SF10">
    <property type="entry name" value="CARBOXYLIC ACID TRANSPORTER PROTEIN HOMOLOG"/>
    <property type="match status" value="1"/>
</dbReference>
<feature type="transmembrane region" description="Helical" evidence="6">
    <location>
        <begin position="270"/>
        <end position="291"/>
    </location>
</feature>
<feature type="transmembrane region" description="Helical" evidence="6">
    <location>
        <begin position="171"/>
        <end position="193"/>
    </location>
</feature>
<reference evidence="9" key="2">
    <citation type="submission" date="2021-04" db="EMBL/GenBank/DDBJ databases">
        <title>Brevibacillus composti FJAT-54423, complete genome.</title>
        <authorList>
            <person name="Tang R."/>
        </authorList>
    </citation>
    <scope>NUCLEOTIDE SEQUENCE</scope>
    <source>
        <strain evidence="9">FJAT-54424</strain>
    </source>
</reference>
<feature type="transmembrane region" description="Helical" evidence="6">
    <location>
        <begin position="343"/>
        <end position="359"/>
    </location>
</feature>
<dbReference type="InterPro" id="IPR036259">
    <property type="entry name" value="MFS_trans_sf"/>
</dbReference>
<feature type="transmembrane region" description="Helical" evidence="6">
    <location>
        <begin position="86"/>
        <end position="104"/>
    </location>
</feature>
<feature type="domain" description="Major facilitator superfamily (MFS) profile" evidence="7">
    <location>
        <begin position="47"/>
        <end position="453"/>
    </location>
</feature>
<dbReference type="AlphaFoldDB" id="A0A7T5JQB3"/>
<accession>A0A7T5JQB3</accession>
<dbReference type="Proteomes" id="UP000595847">
    <property type="component" value="Chromosome"/>
</dbReference>
<dbReference type="Gene3D" id="1.20.1250.20">
    <property type="entry name" value="MFS general substrate transporter like domains"/>
    <property type="match status" value="1"/>
</dbReference>
<keyword evidence="5 6" id="KW-0472">Membrane</keyword>
<evidence type="ECO:0000256" key="6">
    <source>
        <dbReference type="SAM" id="Phobius"/>
    </source>
</evidence>
<protein>
    <submittedName>
        <fullName evidence="8">MFS transporter</fullName>
    </submittedName>
</protein>
<dbReference type="PROSITE" id="PS50850">
    <property type="entry name" value="MFS"/>
    <property type="match status" value="1"/>
</dbReference>